<evidence type="ECO:0000256" key="4">
    <source>
        <dbReference type="ARBA" id="ARBA00022777"/>
    </source>
</evidence>
<dbReference type="Proteomes" id="UP000244571">
    <property type="component" value="Chromosome"/>
</dbReference>
<dbReference type="Pfam" id="PF02224">
    <property type="entry name" value="Cytidylate_kin"/>
    <property type="match status" value="1"/>
</dbReference>
<keyword evidence="3 8" id="KW-0547">Nucleotide-binding</keyword>
<feature type="binding site" evidence="8">
    <location>
        <begin position="14"/>
        <end position="22"/>
    </location>
    <ligand>
        <name>ATP</name>
        <dbReference type="ChEBI" id="CHEBI:30616"/>
    </ligand>
</feature>
<keyword evidence="5 8" id="KW-0067">ATP-binding</keyword>
<evidence type="ECO:0000256" key="3">
    <source>
        <dbReference type="ARBA" id="ARBA00022741"/>
    </source>
</evidence>
<evidence type="ECO:0000313" key="11">
    <source>
        <dbReference type="Proteomes" id="UP000244571"/>
    </source>
</evidence>
<reference evidence="10 11" key="1">
    <citation type="submission" date="2018-04" db="EMBL/GenBank/DDBJ databases">
        <title>Bordetella sp. HZ20 isolated from seawater.</title>
        <authorList>
            <person name="Sun C."/>
        </authorList>
    </citation>
    <scope>NUCLEOTIDE SEQUENCE [LARGE SCALE GENOMIC DNA]</scope>
    <source>
        <strain evidence="10 11">HZ20</strain>
    </source>
</reference>
<dbReference type="InterPro" id="IPR003136">
    <property type="entry name" value="Cytidylate_kin"/>
</dbReference>
<keyword evidence="11" id="KW-1185">Reference proteome</keyword>
<dbReference type="HAMAP" id="MF_00238">
    <property type="entry name" value="Cytidyl_kinase_type1"/>
    <property type="match status" value="1"/>
</dbReference>
<keyword evidence="2 8" id="KW-0808">Transferase</keyword>
<dbReference type="OrthoDB" id="9807434at2"/>
<dbReference type="Gene3D" id="3.40.50.300">
    <property type="entry name" value="P-loop containing nucleotide triphosphate hydrolases"/>
    <property type="match status" value="1"/>
</dbReference>
<sequence>MLSNTCAPVIALDGPTASGKGTVALRVAAVLGWHVLDSGAIYRLAALTVMNHDVVLTDLTRISDLAREMRIHFEQGRILLDGVDVTSSIRHENVGNLASELAKEPVLRQGLLERQRAFRTWPGLVADGRDMGTVVFPDAPLKIFLLADVDARAHRRYRQLVEKGESADYEIILADLKARDERDMNRLVAPLKPAEDAYVIDSSALTVEQTVERVLALWRQCPDSALL</sequence>
<name>A0A2R4XJT2_9BURK</name>
<evidence type="ECO:0000313" key="10">
    <source>
        <dbReference type="EMBL" id="AWB34046.1"/>
    </source>
</evidence>
<comment type="similarity">
    <text evidence="1 8">Belongs to the cytidylate kinase family. Type 1 subfamily.</text>
</comment>
<dbReference type="SUPFAM" id="SSF52540">
    <property type="entry name" value="P-loop containing nucleoside triphosphate hydrolases"/>
    <property type="match status" value="1"/>
</dbReference>
<accession>A0A2R4XJT2</accession>
<comment type="subcellular location">
    <subcellularLocation>
        <location evidence="8">Cytoplasm</location>
    </subcellularLocation>
</comment>
<evidence type="ECO:0000256" key="6">
    <source>
        <dbReference type="ARBA" id="ARBA00047615"/>
    </source>
</evidence>
<dbReference type="EC" id="2.7.4.25" evidence="8"/>
<dbReference type="GO" id="GO:0005737">
    <property type="term" value="C:cytoplasm"/>
    <property type="evidence" value="ECO:0007669"/>
    <property type="project" value="UniProtKB-SubCell"/>
</dbReference>
<comment type="catalytic activity">
    <reaction evidence="7 8">
        <text>CMP + ATP = CDP + ADP</text>
        <dbReference type="Rhea" id="RHEA:11600"/>
        <dbReference type="ChEBI" id="CHEBI:30616"/>
        <dbReference type="ChEBI" id="CHEBI:58069"/>
        <dbReference type="ChEBI" id="CHEBI:60377"/>
        <dbReference type="ChEBI" id="CHEBI:456216"/>
        <dbReference type="EC" id="2.7.4.25"/>
    </reaction>
</comment>
<dbReference type="KEGG" id="boz:DBV39_10340"/>
<dbReference type="GO" id="GO:0036430">
    <property type="term" value="F:CMP kinase activity"/>
    <property type="evidence" value="ECO:0007669"/>
    <property type="project" value="RHEA"/>
</dbReference>
<comment type="catalytic activity">
    <reaction evidence="6 8">
        <text>dCMP + ATP = dCDP + ADP</text>
        <dbReference type="Rhea" id="RHEA:25094"/>
        <dbReference type="ChEBI" id="CHEBI:30616"/>
        <dbReference type="ChEBI" id="CHEBI:57566"/>
        <dbReference type="ChEBI" id="CHEBI:58593"/>
        <dbReference type="ChEBI" id="CHEBI:456216"/>
        <dbReference type="EC" id="2.7.4.25"/>
    </reaction>
</comment>
<keyword evidence="8" id="KW-0963">Cytoplasm</keyword>
<dbReference type="GO" id="GO:0006220">
    <property type="term" value="P:pyrimidine nucleotide metabolic process"/>
    <property type="evidence" value="ECO:0007669"/>
    <property type="project" value="UniProtKB-UniRule"/>
</dbReference>
<dbReference type="NCBIfam" id="TIGR00017">
    <property type="entry name" value="cmk"/>
    <property type="match status" value="1"/>
</dbReference>
<dbReference type="GO" id="GO:0005524">
    <property type="term" value="F:ATP binding"/>
    <property type="evidence" value="ECO:0007669"/>
    <property type="project" value="UniProtKB-UniRule"/>
</dbReference>
<dbReference type="EMBL" id="CP028901">
    <property type="protein sequence ID" value="AWB34046.1"/>
    <property type="molecule type" value="Genomic_DNA"/>
</dbReference>
<gene>
    <name evidence="8" type="primary">cmk</name>
    <name evidence="10" type="ORF">DBV39_10340</name>
</gene>
<dbReference type="GO" id="GO:0036431">
    <property type="term" value="F:dCMP kinase activity"/>
    <property type="evidence" value="ECO:0007669"/>
    <property type="project" value="InterPro"/>
</dbReference>
<evidence type="ECO:0000256" key="2">
    <source>
        <dbReference type="ARBA" id="ARBA00022679"/>
    </source>
</evidence>
<evidence type="ECO:0000256" key="7">
    <source>
        <dbReference type="ARBA" id="ARBA00048478"/>
    </source>
</evidence>
<evidence type="ECO:0000256" key="1">
    <source>
        <dbReference type="ARBA" id="ARBA00009427"/>
    </source>
</evidence>
<evidence type="ECO:0000256" key="5">
    <source>
        <dbReference type="ARBA" id="ARBA00022840"/>
    </source>
</evidence>
<dbReference type="CDD" id="cd02020">
    <property type="entry name" value="CMPK"/>
    <property type="match status" value="1"/>
</dbReference>
<evidence type="ECO:0000259" key="9">
    <source>
        <dbReference type="Pfam" id="PF02224"/>
    </source>
</evidence>
<proteinExistence type="inferred from homology"/>
<dbReference type="AlphaFoldDB" id="A0A2R4XJT2"/>
<organism evidence="10 11">
    <name type="scientific">Orrella marina</name>
    <dbReference type="NCBI Taxonomy" id="2163011"/>
    <lineage>
        <taxon>Bacteria</taxon>
        <taxon>Pseudomonadati</taxon>
        <taxon>Pseudomonadota</taxon>
        <taxon>Betaproteobacteria</taxon>
        <taxon>Burkholderiales</taxon>
        <taxon>Alcaligenaceae</taxon>
        <taxon>Orrella</taxon>
    </lineage>
</organism>
<evidence type="ECO:0000256" key="8">
    <source>
        <dbReference type="HAMAP-Rule" id="MF_00238"/>
    </source>
</evidence>
<keyword evidence="4 8" id="KW-0418">Kinase</keyword>
<dbReference type="InterPro" id="IPR027417">
    <property type="entry name" value="P-loop_NTPase"/>
</dbReference>
<dbReference type="RefSeq" id="WP_108621462.1">
    <property type="nucleotide sequence ID" value="NZ_CP028901.1"/>
</dbReference>
<feature type="domain" description="Cytidylate kinase" evidence="9">
    <location>
        <begin position="10"/>
        <end position="219"/>
    </location>
</feature>
<protein>
    <recommendedName>
        <fullName evidence="8">Cytidylate kinase</fullName>
        <shortName evidence="8">CK</shortName>
        <ecNumber evidence="8">2.7.4.25</ecNumber>
    </recommendedName>
    <alternativeName>
        <fullName evidence="8">Cytidine monophosphate kinase</fullName>
        <shortName evidence="8">CMP kinase</shortName>
    </alternativeName>
</protein>
<dbReference type="InterPro" id="IPR011994">
    <property type="entry name" value="Cytidylate_kinase_dom"/>
</dbReference>